<keyword evidence="5" id="KW-0808">Transferase</keyword>
<evidence type="ECO:0000256" key="3">
    <source>
        <dbReference type="SAM" id="MobiDB-lite"/>
    </source>
</evidence>
<evidence type="ECO:0000256" key="1">
    <source>
        <dbReference type="ARBA" id="ARBA00004948"/>
    </source>
</evidence>
<dbReference type="EMBL" id="JBAKFM010000002">
    <property type="protein sequence ID" value="MEX0469303.1"/>
    <property type="molecule type" value="Genomic_DNA"/>
</dbReference>
<gene>
    <name evidence="5" type="primary">thiD</name>
    <name evidence="5" type="ORF">V6X73_06150</name>
</gene>
<dbReference type="GO" id="GO:0008902">
    <property type="term" value="F:hydroxymethylpyrimidine kinase activity"/>
    <property type="evidence" value="ECO:0007669"/>
    <property type="project" value="UniProtKB-EC"/>
</dbReference>
<comment type="caution">
    <text evidence="5">The sequence shown here is derived from an EMBL/GenBank/DDBJ whole genome shotgun (WGS) entry which is preliminary data.</text>
</comment>
<feature type="region of interest" description="Disordered" evidence="3">
    <location>
        <begin position="251"/>
        <end position="276"/>
    </location>
</feature>
<dbReference type="GO" id="GO:0008972">
    <property type="term" value="F:phosphomethylpyrimidine kinase activity"/>
    <property type="evidence" value="ECO:0007669"/>
    <property type="project" value="UniProtKB-EC"/>
</dbReference>
<evidence type="ECO:0000256" key="2">
    <source>
        <dbReference type="ARBA" id="ARBA00012135"/>
    </source>
</evidence>
<dbReference type="InterPro" id="IPR004399">
    <property type="entry name" value="HMP/HMP-P_kinase_dom"/>
</dbReference>
<feature type="domain" description="Pyridoxamine kinase/Phosphomethylpyrimidine kinase" evidence="4">
    <location>
        <begin position="13"/>
        <end position="258"/>
    </location>
</feature>
<dbReference type="PANTHER" id="PTHR20858">
    <property type="entry name" value="PHOSPHOMETHYLPYRIMIDINE KINASE"/>
    <property type="match status" value="1"/>
</dbReference>
<dbReference type="NCBIfam" id="TIGR00097">
    <property type="entry name" value="HMP-P_kinase"/>
    <property type="match status" value="1"/>
</dbReference>
<evidence type="ECO:0000313" key="6">
    <source>
        <dbReference type="Proteomes" id="UP001556709"/>
    </source>
</evidence>
<reference evidence="5 6" key="1">
    <citation type="submission" date="2024-02" db="EMBL/GenBank/DDBJ databases">
        <title>New especies of Spiribacter isolated from saline water.</title>
        <authorList>
            <person name="Leon M.J."/>
            <person name="De La Haba R."/>
            <person name="Sanchez-Porro C."/>
            <person name="Ventosa A."/>
        </authorList>
    </citation>
    <scope>NUCLEOTIDE SEQUENCE [LARGE SCALE GENOMIC DNA]</scope>
    <source>
        <strain evidence="6">ag22IC6-390</strain>
    </source>
</reference>
<name>A0ABV3TCE5_9GAMM</name>
<dbReference type="InterPro" id="IPR029056">
    <property type="entry name" value="Ribokinase-like"/>
</dbReference>
<dbReference type="RefSeq" id="WP_367958447.1">
    <property type="nucleotide sequence ID" value="NZ_JBAKFK010000002.1"/>
</dbReference>
<dbReference type="PANTHER" id="PTHR20858:SF17">
    <property type="entry name" value="HYDROXYMETHYLPYRIMIDINE_PHOSPHOMETHYLPYRIMIDINE KINASE THI20-RELATED"/>
    <property type="match status" value="1"/>
</dbReference>
<organism evidence="5 6">
    <name type="scientific">Spiribacter pallidus</name>
    <dbReference type="NCBI Taxonomy" id="1987936"/>
    <lineage>
        <taxon>Bacteria</taxon>
        <taxon>Pseudomonadati</taxon>
        <taxon>Pseudomonadota</taxon>
        <taxon>Gammaproteobacteria</taxon>
        <taxon>Chromatiales</taxon>
        <taxon>Ectothiorhodospiraceae</taxon>
        <taxon>Spiribacter</taxon>
    </lineage>
</organism>
<dbReference type="SUPFAM" id="SSF53613">
    <property type="entry name" value="Ribokinase-like"/>
    <property type="match status" value="1"/>
</dbReference>
<keyword evidence="6" id="KW-1185">Reference proteome</keyword>
<proteinExistence type="predicted"/>
<accession>A0ABV3TCE5</accession>
<dbReference type="Gene3D" id="3.40.1190.20">
    <property type="match status" value="1"/>
</dbReference>
<protein>
    <recommendedName>
        <fullName evidence="2">hydroxymethylpyrimidine kinase</fullName>
        <ecNumber evidence="2">2.7.1.49</ecNumber>
    </recommendedName>
</protein>
<evidence type="ECO:0000259" key="4">
    <source>
        <dbReference type="Pfam" id="PF08543"/>
    </source>
</evidence>
<dbReference type="CDD" id="cd01169">
    <property type="entry name" value="HMPP_kinase"/>
    <property type="match status" value="1"/>
</dbReference>
<dbReference type="EC" id="2.7.1.49" evidence="2"/>
<dbReference type="Pfam" id="PF08543">
    <property type="entry name" value="Phos_pyr_kin"/>
    <property type="match status" value="1"/>
</dbReference>
<comment type="pathway">
    <text evidence="1">Cofactor biosynthesis; thiamine diphosphate biosynthesis.</text>
</comment>
<sequence>MKPARICIIAGSDSGGGAGIQADIKTVTALGGYAMTAVTALTAQNTLGVQGVEGVAPGFIRAQMESVLRDIGADALKTGMLHSPAVIEVVAETLAREAADVPLIVDPVMVAQSGDRLVSDEAMAMLRAVLIPRAQLITPNLPEAEALLGCKLDREETMAEAAEALRALGCEAVLLKGGHLGGESLVDILAGPEGMLRFEHKRIDTRADHGTGCTLASAVAEGIGRGLTRSTAVDRGRRYLRRALETAVPLGSGHGPVNHGHTVTPFALPSTGGELS</sequence>
<keyword evidence="5" id="KW-0418">Kinase</keyword>
<dbReference type="Proteomes" id="UP001556709">
    <property type="component" value="Unassembled WGS sequence"/>
</dbReference>
<dbReference type="InterPro" id="IPR013749">
    <property type="entry name" value="PM/HMP-P_kinase-1"/>
</dbReference>
<evidence type="ECO:0000313" key="5">
    <source>
        <dbReference type="EMBL" id="MEX0469303.1"/>
    </source>
</evidence>